<dbReference type="GO" id="GO:0003677">
    <property type="term" value="F:DNA binding"/>
    <property type="evidence" value="ECO:0007669"/>
    <property type="project" value="UniProtKB-KW"/>
</dbReference>
<dbReference type="PRINTS" id="PR01727">
    <property type="entry name" value="DNABINDINGHU"/>
</dbReference>
<dbReference type="Pfam" id="PF00216">
    <property type="entry name" value="Bac_DNA_binding"/>
    <property type="match status" value="1"/>
</dbReference>
<keyword evidence="2" id="KW-0226">DNA condensation</keyword>
<name>A0A395M1W7_9BACT</name>
<comment type="similarity">
    <text evidence="1 4">Belongs to the bacterial histone-like protein family.</text>
</comment>
<dbReference type="Proteomes" id="UP000266389">
    <property type="component" value="Unassembled WGS sequence"/>
</dbReference>
<dbReference type="Gene3D" id="4.10.520.10">
    <property type="entry name" value="IHF-like DNA-binding proteins"/>
    <property type="match status" value="1"/>
</dbReference>
<dbReference type="CDD" id="cd13836">
    <property type="entry name" value="IHF_B"/>
    <property type="match status" value="1"/>
</dbReference>
<evidence type="ECO:0000256" key="4">
    <source>
        <dbReference type="RuleBase" id="RU003939"/>
    </source>
</evidence>
<dbReference type="PROSITE" id="PS00045">
    <property type="entry name" value="HISTONE_LIKE"/>
    <property type="match status" value="1"/>
</dbReference>
<comment type="caution">
    <text evidence="5">The sequence shown here is derived from an EMBL/GenBank/DDBJ whole genome shotgun (WGS) entry which is preliminary data.</text>
</comment>
<accession>A0A395M1W7</accession>
<dbReference type="AlphaFoldDB" id="A0A395M1W7"/>
<evidence type="ECO:0000256" key="3">
    <source>
        <dbReference type="ARBA" id="ARBA00023125"/>
    </source>
</evidence>
<evidence type="ECO:0000313" key="6">
    <source>
        <dbReference type="Proteomes" id="UP000266389"/>
    </source>
</evidence>
<dbReference type="GO" id="GO:0030261">
    <property type="term" value="P:chromosome condensation"/>
    <property type="evidence" value="ECO:0007669"/>
    <property type="project" value="UniProtKB-KW"/>
</dbReference>
<keyword evidence="3" id="KW-0238">DNA-binding</keyword>
<organism evidence="5 6">
    <name type="scientific">Candidatus Thermochlorobacter aerophilus</name>
    <dbReference type="NCBI Taxonomy" id="1868324"/>
    <lineage>
        <taxon>Bacteria</taxon>
        <taxon>Pseudomonadati</taxon>
        <taxon>Chlorobiota</taxon>
        <taxon>Chlorobiia</taxon>
        <taxon>Chlorobiales</taxon>
        <taxon>Candidatus Thermochlorobacteriaceae</taxon>
        <taxon>Candidatus Thermochlorobacter</taxon>
    </lineage>
</organism>
<evidence type="ECO:0000313" key="5">
    <source>
        <dbReference type="EMBL" id="RFM24767.1"/>
    </source>
</evidence>
<dbReference type="PANTHER" id="PTHR33175:SF3">
    <property type="entry name" value="DNA-BINDING PROTEIN HU-BETA"/>
    <property type="match status" value="1"/>
</dbReference>
<dbReference type="InterPro" id="IPR000119">
    <property type="entry name" value="Hist_DNA-bd"/>
</dbReference>
<gene>
    <name evidence="5" type="ORF">D0433_03915</name>
</gene>
<dbReference type="SUPFAM" id="SSF47729">
    <property type="entry name" value="IHF-like DNA-binding proteins"/>
    <property type="match status" value="1"/>
</dbReference>
<dbReference type="GO" id="GO:0030527">
    <property type="term" value="F:structural constituent of chromatin"/>
    <property type="evidence" value="ECO:0007669"/>
    <property type="project" value="InterPro"/>
</dbReference>
<dbReference type="SMART" id="SM00411">
    <property type="entry name" value="BHL"/>
    <property type="match status" value="1"/>
</dbReference>
<protein>
    <submittedName>
        <fullName evidence="5">Integration host factor subunit beta</fullName>
    </submittedName>
</protein>
<evidence type="ECO:0000256" key="1">
    <source>
        <dbReference type="ARBA" id="ARBA00010529"/>
    </source>
</evidence>
<proteinExistence type="inferred from homology"/>
<dbReference type="InterPro" id="IPR010992">
    <property type="entry name" value="IHF-like_DNA-bd_dom_sf"/>
</dbReference>
<dbReference type="InterPro" id="IPR020816">
    <property type="entry name" value="Histone-like_DNA-bd_CS"/>
</dbReference>
<dbReference type="PANTHER" id="PTHR33175">
    <property type="entry name" value="DNA-BINDING PROTEIN HU"/>
    <property type="match status" value="1"/>
</dbReference>
<dbReference type="EMBL" id="PHFL01000026">
    <property type="protein sequence ID" value="RFM24767.1"/>
    <property type="molecule type" value="Genomic_DNA"/>
</dbReference>
<evidence type="ECO:0000256" key="2">
    <source>
        <dbReference type="ARBA" id="ARBA00023067"/>
    </source>
</evidence>
<sequence length="102" mass="11692">MTKADIVNIIASRTGLTKQETETVVDGFIETVIESLKSGERIEIRGFGTFNVRKKNRRIAHNPRTGEKVIIKEKYVPTFKISREFKTAVSEKLKKLPKEKDE</sequence>
<reference evidence="5 6" key="1">
    <citation type="journal article" date="2011" name="ISME J.">
        <title>Community ecology of hot spring cyanobacterial mats: predominant populations and their functional potential.</title>
        <authorList>
            <person name="Klatt C.G."/>
            <person name="Wood J.M."/>
            <person name="Rusch D.B."/>
            <person name="Bateson M.M."/>
            <person name="Hamamura N."/>
            <person name="Heidelberg J.F."/>
            <person name="Grossman A.R."/>
            <person name="Bhaya D."/>
            <person name="Cohan F.M."/>
            <person name="Kuhl M."/>
            <person name="Bryant D.A."/>
            <person name="Ward D.M."/>
        </authorList>
    </citation>
    <scope>NUCLEOTIDE SEQUENCE [LARGE SCALE GENOMIC DNA]</scope>
    <source>
        <strain evidence="5">OS</strain>
    </source>
</reference>